<sequence length="56" mass="6227">MLKEGNGKTLIAVAKEVSSSHKIANYNVEVFNEHKDHIAQLSITGYKKNETILGEQ</sequence>
<dbReference type="Proteomes" id="UP000186102">
    <property type="component" value="Unassembled WGS sequence"/>
</dbReference>
<proteinExistence type="predicted"/>
<gene>
    <name evidence="1" type="ORF">DSOL_1764</name>
</gene>
<organism evidence="1 2">
    <name type="scientific">Desulfosporosinus metallidurans</name>
    <dbReference type="NCBI Taxonomy" id="1888891"/>
    <lineage>
        <taxon>Bacteria</taxon>
        <taxon>Bacillati</taxon>
        <taxon>Bacillota</taxon>
        <taxon>Clostridia</taxon>
        <taxon>Eubacteriales</taxon>
        <taxon>Desulfitobacteriaceae</taxon>
        <taxon>Desulfosporosinus</taxon>
    </lineage>
</organism>
<keyword evidence="2" id="KW-1185">Reference proteome</keyword>
<reference evidence="1 2" key="1">
    <citation type="submission" date="2016-09" db="EMBL/GenBank/DDBJ databases">
        <title>Complete genome of Desulfosporosinus sp. OL.</title>
        <authorList>
            <person name="Mardanov A."/>
            <person name="Beletsky A."/>
            <person name="Panova A."/>
            <person name="Karnachuk O."/>
            <person name="Ravin N."/>
        </authorList>
    </citation>
    <scope>NUCLEOTIDE SEQUENCE [LARGE SCALE GENOMIC DNA]</scope>
    <source>
        <strain evidence="1 2">OL</strain>
    </source>
</reference>
<evidence type="ECO:0000313" key="2">
    <source>
        <dbReference type="Proteomes" id="UP000186102"/>
    </source>
</evidence>
<evidence type="ECO:0000313" key="1">
    <source>
        <dbReference type="EMBL" id="OLN32444.1"/>
    </source>
</evidence>
<dbReference type="EMBL" id="MLBF01000009">
    <property type="protein sequence ID" value="OLN32444.1"/>
    <property type="molecule type" value="Genomic_DNA"/>
</dbReference>
<dbReference type="Gene3D" id="3.10.129.10">
    <property type="entry name" value="Hotdog Thioesterase"/>
    <property type="match status" value="1"/>
</dbReference>
<dbReference type="STRING" id="1888891.DSOL_1764"/>
<dbReference type="AlphaFoldDB" id="A0A1Q8QYN3"/>
<name>A0A1Q8QYN3_9FIRM</name>
<protein>
    <submittedName>
        <fullName evidence="1">Uncharacterized protein</fullName>
    </submittedName>
</protein>
<comment type="caution">
    <text evidence="1">The sequence shown here is derived from an EMBL/GenBank/DDBJ whole genome shotgun (WGS) entry which is preliminary data.</text>
</comment>
<accession>A0A1Q8QYN3</accession>